<reference evidence="2" key="1">
    <citation type="submission" date="2021-03" db="EMBL/GenBank/DDBJ databases">
        <title>Draft genome sequence of rust myrtle Austropuccinia psidii MF-1, a brazilian biotype.</title>
        <authorList>
            <person name="Quecine M.C."/>
            <person name="Pachon D.M.R."/>
            <person name="Bonatelli M.L."/>
            <person name="Correr F.H."/>
            <person name="Franceschini L.M."/>
            <person name="Leite T.F."/>
            <person name="Margarido G.R.A."/>
            <person name="Almeida C.A."/>
            <person name="Ferrarezi J.A."/>
            <person name="Labate C.A."/>
        </authorList>
    </citation>
    <scope>NUCLEOTIDE SEQUENCE</scope>
    <source>
        <strain evidence="2">MF-1</strain>
    </source>
</reference>
<dbReference type="PANTHER" id="PTHR11439">
    <property type="entry name" value="GAG-POL-RELATED RETROTRANSPOSON"/>
    <property type="match status" value="1"/>
</dbReference>
<dbReference type="Proteomes" id="UP000765509">
    <property type="component" value="Unassembled WGS sequence"/>
</dbReference>
<feature type="domain" description="Reverse transcriptase Ty1/copia-type" evidence="1">
    <location>
        <begin position="223"/>
        <end position="358"/>
    </location>
</feature>
<comment type="caution">
    <text evidence="2">The sequence shown here is derived from an EMBL/GenBank/DDBJ whole genome shotgun (WGS) entry which is preliminary data.</text>
</comment>
<sequence>MSFHLLRRLSARALQKGITVLFWKRLVVYLIPEIFQATTGPRQSALQPACATSFPLPQDKTLALTPIPKHNREWKLSPSAEEVIFLDMKSTIQLIGFYGQGKQPEPLLINSFALKELFTIKEPSTSDLVMVDETHANQLVGSLLLENKPADVVDEFHQLENEEESPQENQENVQLRRLKLIGPRHSTLISCDLEASNGAINSVDKEESMNFISKELGSMSKLEVWDIVDLDPSFKLVRMTWVFRIKRDHLGNITEYKAGLCAQGFTQSAGVDFGQIYSPTRCLTSLRTLIAFASSKCLEFHQVDINSAFLNAPLAETVYLEIPQVLNINQRKHILRLKQALLAWYEILLTWIQTVDDISIFRNQVDGFKRELEQEFEIRYLGQADLFLGIKITHSNEFVSLDQRHFTESLLDLYAMSNCNPVSTPLIPNDHLEESSNSKAQEFQALKINYCSSIGCINYLRTETRTYISFSVSALSQFVEKPGICHWKDFLHVLKYLKGIQDLSLTYPKGINAGIIAYTDSNWGNCKTT</sequence>
<dbReference type="OrthoDB" id="3344688at2759"/>
<keyword evidence="3" id="KW-1185">Reference proteome</keyword>
<dbReference type="InterPro" id="IPR013103">
    <property type="entry name" value="RVT_2"/>
</dbReference>
<proteinExistence type="predicted"/>
<evidence type="ECO:0000313" key="2">
    <source>
        <dbReference type="EMBL" id="MBW0461887.1"/>
    </source>
</evidence>
<dbReference type="AlphaFoldDB" id="A0A9Q3BAX2"/>
<dbReference type="SUPFAM" id="SSF56672">
    <property type="entry name" value="DNA/RNA polymerases"/>
    <property type="match status" value="1"/>
</dbReference>
<dbReference type="PANTHER" id="PTHR11439:SF467">
    <property type="entry name" value="INTEGRASE CATALYTIC DOMAIN-CONTAINING PROTEIN"/>
    <property type="match status" value="1"/>
</dbReference>
<protein>
    <recommendedName>
        <fullName evidence="1">Reverse transcriptase Ty1/copia-type domain-containing protein</fullName>
    </recommendedName>
</protein>
<name>A0A9Q3BAX2_9BASI</name>
<organism evidence="2 3">
    <name type="scientific">Austropuccinia psidii MF-1</name>
    <dbReference type="NCBI Taxonomy" id="1389203"/>
    <lineage>
        <taxon>Eukaryota</taxon>
        <taxon>Fungi</taxon>
        <taxon>Dikarya</taxon>
        <taxon>Basidiomycota</taxon>
        <taxon>Pucciniomycotina</taxon>
        <taxon>Pucciniomycetes</taxon>
        <taxon>Pucciniales</taxon>
        <taxon>Sphaerophragmiaceae</taxon>
        <taxon>Austropuccinia</taxon>
    </lineage>
</organism>
<accession>A0A9Q3BAX2</accession>
<dbReference type="InterPro" id="IPR043502">
    <property type="entry name" value="DNA/RNA_pol_sf"/>
</dbReference>
<dbReference type="Pfam" id="PF07727">
    <property type="entry name" value="RVT_2"/>
    <property type="match status" value="1"/>
</dbReference>
<dbReference type="EMBL" id="AVOT02000239">
    <property type="protein sequence ID" value="MBW0461887.1"/>
    <property type="molecule type" value="Genomic_DNA"/>
</dbReference>
<gene>
    <name evidence="2" type="ORF">O181_001602</name>
</gene>
<evidence type="ECO:0000313" key="3">
    <source>
        <dbReference type="Proteomes" id="UP000765509"/>
    </source>
</evidence>
<evidence type="ECO:0000259" key="1">
    <source>
        <dbReference type="Pfam" id="PF07727"/>
    </source>
</evidence>